<comment type="caution">
    <text evidence="1">The sequence shown here is derived from an EMBL/GenBank/DDBJ whole genome shotgun (WGS) entry which is preliminary data.</text>
</comment>
<gene>
    <name evidence="1" type="ORF">OSB04_016764</name>
</gene>
<evidence type="ECO:0000313" key="2">
    <source>
        <dbReference type="Proteomes" id="UP001172457"/>
    </source>
</evidence>
<dbReference type="EMBL" id="JARYMX010000004">
    <property type="protein sequence ID" value="KAJ9552719.1"/>
    <property type="molecule type" value="Genomic_DNA"/>
</dbReference>
<dbReference type="AlphaFoldDB" id="A0AA38T1M0"/>
<name>A0AA38T1M0_9ASTR</name>
<dbReference type="Proteomes" id="UP001172457">
    <property type="component" value="Chromosome 4"/>
</dbReference>
<keyword evidence="2" id="KW-1185">Reference proteome</keyword>
<protein>
    <submittedName>
        <fullName evidence="1">Uncharacterized protein</fullName>
    </submittedName>
</protein>
<organism evidence="1 2">
    <name type="scientific">Centaurea solstitialis</name>
    <name type="common">yellow star-thistle</name>
    <dbReference type="NCBI Taxonomy" id="347529"/>
    <lineage>
        <taxon>Eukaryota</taxon>
        <taxon>Viridiplantae</taxon>
        <taxon>Streptophyta</taxon>
        <taxon>Embryophyta</taxon>
        <taxon>Tracheophyta</taxon>
        <taxon>Spermatophyta</taxon>
        <taxon>Magnoliopsida</taxon>
        <taxon>eudicotyledons</taxon>
        <taxon>Gunneridae</taxon>
        <taxon>Pentapetalae</taxon>
        <taxon>asterids</taxon>
        <taxon>campanulids</taxon>
        <taxon>Asterales</taxon>
        <taxon>Asteraceae</taxon>
        <taxon>Carduoideae</taxon>
        <taxon>Cardueae</taxon>
        <taxon>Centaureinae</taxon>
        <taxon>Centaurea</taxon>
    </lineage>
</organism>
<sequence length="167" mass="19680">MYSMSHHAYCCRHLYLNIKAKDASTCKAYMTYEFELNISALQAATGSNPNRWLRAHFPGVCYNILISNSVEYMNAHSRFARKDTIVGLMEYFCAYQQEWYSKRRDLACYYTLVTSTLTPWAKVRVQRRVVKSTSWTARDIGYGKYEVQDGYRDAIVHYFNKTCMYKK</sequence>
<accession>A0AA38T1M0</accession>
<proteinExistence type="predicted"/>
<evidence type="ECO:0000313" key="1">
    <source>
        <dbReference type="EMBL" id="KAJ9552719.1"/>
    </source>
</evidence>
<reference evidence="1" key="1">
    <citation type="submission" date="2023-03" db="EMBL/GenBank/DDBJ databases">
        <title>Chromosome-scale reference genome and RAD-based genetic map of yellow starthistle (Centaurea solstitialis) reveal putative structural variation and QTLs associated with invader traits.</title>
        <authorList>
            <person name="Reatini B."/>
            <person name="Cang F.A."/>
            <person name="Jiang Q."/>
            <person name="Mckibben M.T.W."/>
            <person name="Barker M.S."/>
            <person name="Rieseberg L.H."/>
            <person name="Dlugosch K.M."/>
        </authorList>
    </citation>
    <scope>NUCLEOTIDE SEQUENCE</scope>
    <source>
        <strain evidence="1">CAN-66</strain>
        <tissue evidence="1">Leaf</tissue>
    </source>
</reference>